<gene>
    <name evidence="2" type="ORF">JIN82_10125</name>
</gene>
<dbReference type="EMBL" id="JAENIM010000039">
    <property type="protein sequence ID" value="MBK1791509.1"/>
    <property type="molecule type" value="Genomic_DNA"/>
</dbReference>
<keyword evidence="1" id="KW-0732">Signal</keyword>
<reference evidence="2" key="1">
    <citation type="submission" date="2021-01" db="EMBL/GenBank/DDBJ databases">
        <title>Modified the classification status of verrucomicrobia.</title>
        <authorList>
            <person name="Feng X."/>
        </authorList>
    </citation>
    <scope>NUCLEOTIDE SEQUENCE</scope>
    <source>
        <strain evidence="2">_KCTC 22039</strain>
    </source>
</reference>
<evidence type="ECO:0000256" key="1">
    <source>
        <dbReference type="SAM" id="SignalP"/>
    </source>
</evidence>
<protein>
    <recommendedName>
        <fullName evidence="4">Porin</fullName>
    </recommendedName>
</protein>
<name>A0A8J7MGQ7_9BACT</name>
<dbReference type="SUPFAM" id="SSF56935">
    <property type="entry name" value="Porins"/>
    <property type="match status" value="1"/>
</dbReference>
<evidence type="ECO:0008006" key="4">
    <source>
        <dbReference type="Google" id="ProtNLM"/>
    </source>
</evidence>
<dbReference type="RefSeq" id="WP_200311509.1">
    <property type="nucleotide sequence ID" value="NZ_JAENIM010000039.1"/>
</dbReference>
<accession>A0A8J7MGQ7</accession>
<dbReference type="AlphaFoldDB" id="A0A8J7MGQ7"/>
<keyword evidence="3" id="KW-1185">Reference proteome</keyword>
<evidence type="ECO:0000313" key="2">
    <source>
        <dbReference type="EMBL" id="MBK1791509.1"/>
    </source>
</evidence>
<proteinExistence type="predicted"/>
<dbReference type="Proteomes" id="UP000624703">
    <property type="component" value="Unassembled WGS sequence"/>
</dbReference>
<comment type="caution">
    <text evidence="2">The sequence shown here is derived from an EMBL/GenBank/DDBJ whole genome shotgun (WGS) entry which is preliminary data.</text>
</comment>
<feature type="signal peptide" evidence="1">
    <location>
        <begin position="1"/>
        <end position="21"/>
    </location>
</feature>
<feature type="chain" id="PRO_5035202146" description="Porin" evidence="1">
    <location>
        <begin position="22"/>
        <end position="250"/>
    </location>
</feature>
<sequence>MFKKTITATAVAVALAAPVYAELDGDLSLGYVSEYSFRGLSDSLGANQNGIGATANIGYSLSDEFRLVGSATAAGLPSAGVGQIDGHNLYSAGFQYQLEGFTFELGYMWQAFYTDGSPAHTGEVYGRASTTCAVTGIDLSLLAAYDTQRLEGTYIELGAGKGYELTANVDVRLDAGISAAYNYWTESDGLNHAFITLSAPIAVTENLTLSPFISYTYAFSAIDNDYSKLLGGNVSEGEEFIYGLSASVKF</sequence>
<organism evidence="2 3">
    <name type="scientific">Persicirhabdus sediminis</name>
    <dbReference type="NCBI Taxonomy" id="454144"/>
    <lineage>
        <taxon>Bacteria</taxon>
        <taxon>Pseudomonadati</taxon>
        <taxon>Verrucomicrobiota</taxon>
        <taxon>Verrucomicrobiia</taxon>
        <taxon>Verrucomicrobiales</taxon>
        <taxon>Verrucomicrobiaceae</taxon>
        <taxon>Persicirhabdus</taxon>
    </lineage>
</organism>
<evidence type="ECO:0000313" key="3">
    <source>
        <dbReference type="Proteomes" id="UP000624703"/>
    </source>
</evidence>